<dbReference type="NCBIfam" id="TIGR00086">
    <property type="entry name" value="smpB"/>
    <property type="match status" value="1"/>
</dbReference>
<keyword evidence="1 3" id="KW-0963">Cytoplasm</keyword>
<dbReference type="PROSITE" id="PS01317">
    <property type="entry name" value="SSRP"/>
    <property type="match status" value="1"/>
</dbReference>
<dbReference type="InterPro" id="IPR000037">
    <property type="entry name" value="SsrA-bd_prot"/>
</dbReference>
<comment type="subcellular location">
    <subcellularLocation>
        <location evidence="3">Cytoplasm</location>
    </subcellularLocation>
    <text evidence="3">The tmRNA-SmpB complex associates with stalled 70S ribosomes.</text>
</comment>
<accession>A0A318KX14</accession>
<organism evidence="5 6">
    <name type="scientific">Rivihabitans pingtungensis</name>
    <dbReference type="NCBI Taxonomy" id="1054498"/>
    <lineage>
        <taxon>Bacteria</taxon>
        <taxon>Pseudomonadati</taxon>
        <taxon>Pseudomonadota</taxon>
        <taxon>Betaproteobacteria</taxon>
        <taxon>Neisseriales</taxon>
        <taxon>Aquaspirillaceae</taxon>
        <taxon>Rivihabitans</taxon>
    </lineage>
</organism>
<evidence type="ECO:0000256" key="2">
    <source>
        <dbReference type="ARBA" id="ARBA00022884"/>
    </source>
</evidence>
<evidence type="ECO:0000313" key="5">
    <source>
        <dbReference type="EMBL" id="PXX80265.1"/>
    </source>
</evidence>
<name>A0A318KX14_9NEIS</name>
<dbReference type="GO" id="GO:0003723">
    <property type="term" value="F:RNA binding"/>
    <property type="evidence" value="ECO:0007669"/>
    <property type="project" value="UniProtKB-UniRule"/>
</dbReference>
<dbReference type="AlphaFoldDB" id="A0A318KX14"/>
<evidence type="ECO:0000256" key="1">
    <source>
        <dbReference type="ARBA" id="ARBA00022490"/>
    </source>
</evidence>
<dbReference type="OrthoDB" id="9805462at2"/>
<dbReference type="GO" id="GO:0005829">
    <property type="term" value="C:cytosol"/>
    <property type="evidence" value="ECO:0007669"/>
    <property type="project" value="TreeGrafter"/>
</dbReference>
<dbReference type="PANTHER" id="PTHR30308:SF2">
    <property type="entry name" value="SSRA-BINDING PROTEIN"/>
    <property type="match status" value="1"/>
</dbReference>
<keyword evidence="6" id="KW-1185">Reference proteome</keyword>
<evidence type="ECO:0000256" key="3">
    <source>
        <dbReference type="HAMAP-Rule" id="MF_00023"/>
    </source>
</evidence>
<feature type="compositionally biased region" description="Basic and acidic residues" evidence="4">
    <location>
        <begin position="126"/>
        <end position="142"/>
    </location>
</feature>
<feature type="region of interest" description="Disordered" evidence="4">
    <location>
        <begin position="122"/>
        <end position="149"/>
    </location>
</feature>
<dbReference type="InterPro" id="IPR020081">
    <property type="entry name" value="SsrA-bd_prot_CS"/>
</dbReference>
<dbReference type="Gene3D" id="2.40.280.10">
    <property type="match status" value="1"/>
</dbReference>
<dbReference type="Pfam" id="PF01668">
    <property type="entry name" value="SmpB"/>
    <property type="match status" value="1"/>
</dbReference>
<proteinExistence type="inferred from homology"/>
<gene>
    <name evidence="3" type="primary">smpB</name>
    <name evidence="5" type="ORF">DFR34_10436</name>
</gene>
<reference evidence="5 6" key="1">
    <citation type="submission" date="2018-05" db="EMBL/GenBank/DDBJ databases">
        <title>Genomic Encyclopedia of Type Strains, Phase IV (KMG-IV): sequencing the most valuable type-strain genomes for metagenomic binning, comparative biology and taxonomic classification.</title>
        <authorList>
            <person name="Goeker M."/>
        </authorList>
    </citation>
    <scope>NUCLEOTIDE SEQUENCE [LARGE SCALE GENOMIC DNA]</scope>
    <source>
        <strain evidence="5 6">DSM 29661</strain>
    </source>
</reference>
<evidence type="ECO:0000313" key="6">
    <source>
        <dbReference type="Proteomes" id="UP000247555"/>
    </source>
</evidence>
<protein>
    <recommendedName>
        <fullName evidence="3">SsrA-binding protein</fullName>
    </recommendedName>
    <alternativeName>
        <fullName evidence="3">Small protein B</fullName>
    </alternativeName>
</protein>
<dbReference type="HAMAP" id="MF_00023">
    <property type="entry name" value="SmpB"/>
    <property type="match status" value="1"/>
</dbReference>
<comment type="similarity">
    <text evidence="3">Belongs to the SmpB family.</text>
</comment>
<dbReference type="GO" id="GO:0070930">
    <property type="term" value="P:trans-translation-dependent protein tagging"/>
    <property type="evidence" value="ECO:0007669"/>
    <property type="project" value="TreeGrafter"/>
</dbReference>
<keyword evidence="2 3" id="KW-0694">RNA-binding</keyword>
<dbReference type="PANTHER" id="PTHR30308">
    <property type="entry name" value="TMRNA-BINDING COMPONENT OF TRANS-TRANSLATION TAGGING COMPLEX"/>
    <property type="match status" value="1"/>
</dbReference>
<comment type="function">
    <text evidence="3">Required for rescue of stalled ribosomes mediated by trans-translation. Binds to transfer-messenger RNA (tmRNA), required for stable association of tmRNA with ribosomes. tmRNA and SmpB together mimic tRNA shape, replacing the anticodon stem-loop with SmpB. tmRNA is encoded by the ssrA gene; the 2 termini fold to resemble tRNA(Ala) and it encodes a 'tag peptide', a short internal open reading frame. During trans-translation Ala-aminoacylated tmRNA acts like a tRNA, entering the A-site of stalled ribosomes, displacing the stalled mRNA. The ribosome then switches to translate the ORF on the tmRNA; the nascent peptide is terminated with the 'tag peptide' encoded by the tmRNA and targeted for degradation. The ribosome is freed to recommence translation, which seems to be the essential function of trans-translation.</text>
</comment>
<sequence>MSIIQNKKAFHDFFIEEKFEAGLVLEGWEVKSIRAGRVQLKESYVIIKQGAIWLIGCHISPLPTASTHVHPDPTRIRKLLLKGGQIDKLIGKVERAGYTLAALDMHYRNGWVKLEIGLAKGKKQHDKRETEKNREWEREKQRLMKHNVR</sequence>
<dbReference type="RefSeq" id="WP_110389962.1">
    <property type="nucleotide sequence ID" value="NZ_CALCOA010000043.1"/>
</dbReference>
<dbReference type="EMBL" id="QJKI01000004">
    <property type="protein sequence ID" value="PXX80265.1"/>
    <property type="molecule type" value="Genomic_DNA"/>
</dbReference>
<comment type="caution">
    <text evidence="5">The sequence shown here is derived from an EMBL/GenBank/DDBJ whole genome shotgun (WGS) entry which is preliminary data.</text>
</comment>
<dbReference type="GO" id="GO:0070929">
    <property type="term" value="P:trans-translation"/>
    <property type="evidence" value="ECO:0007669"/>
    <property type="project" value="UniProtKB-UniRule"/>
</dbReference>
<dbReference type="CDD" id="cd09294">
    <property type="entry name" value="SmpB"/>
    <property type="match status" value="1"/>
</dbReference>
<evidence type="ECO:0000256" key="4">
    <source>
        <dbReference type="SAM" id="MobiDB-lite"/>
    </source>
</evidence>
<dbReference type="InterPro" id="IPR023620">
    <property type="entry name" value="SmpB"/>
</dbReference>
<dbReference type="NCBIfam" id="NF003843">
    <property type="entry name" value="PRK05422.1"/>
    <property type="match status" value="1"/>
</dbReference>
<dbReference type="SUPFAM" id="SSF74982">
    <property type="entry name" value="Small protein B (SmpB)"/>
    <property type="match status" value="1"/>
</dbReference>
<dbReference type="Proteomes" id="UP000247555">
    <property type="component" value="Unassembled WGS sequence"/>
</dbReference>